<dbReference type="InterPro" id="IPR009045">
    <property type="entry name" value="Zn_M74/Hedgehog-like"/>
</dbReference>
<protein>
    <submittedName>
        <fullName evidence="2">M15 family metallopeptidase</fullName>
    </submittedName>
</protein>
<keyword evidence="3" id="KW-1185">Reference proteome</keyword>
<dbReference type="Gene3D" id="3.30.1380.10">
    <property type="match status" value="1"/>
</dbReference>
<dbReference type="RefSeq" id="WP_214158200.1">
    <property type="nucleotide sequence ID" value="NZ_JAHBAY010000010.1"/>
</dbReference>
<evidence type="ECO:0000313" key="2">
    <source>
        <dbReference type="EMBL" id="MBT0771830.1"/>
    </source>
</evidence>
<dbReference type="SUPFAM" id="SSF55166">
    <property type="entry name" value="Hedgehog/DD-peptidase"/>
    <property type="match status" value="1"/>
</dbReference>
<feature type="domain" description="Peptidase M15C" evidence="1">
    <location>
        <begin position="68"/>
        <end position="135"/>
    </location>
</feature>
<comment type="caution">
    <text evidence="2">The sequence shown here is derived from an EMBL/GenBank/DDBJ whole genome shotgun (WGS) entry which is preliminary data.</text>
</comment>
<dbReference type="InterPro" id="IPR039561">
    <property type="entry name" value="Peptidase_M15C"/>
</dbReference>
<gene>
    <name evidence="2" type="ORF">KIH74_23010</name>
</gene>
<dbReference type="Proteomes" id="UP001197247">
    <property type="component" value="Unassembled WGS sequence"/>
</dbReference>
<evidence type="ECO:0000259" key="1">
    <source>
        <dbReference type="Pfam" id="PF13539"/>
    </source>
</evidence>
<accession>A0ABS5TL49</accession>
<sequence>MATSYNGWRVLTTAPTRFTAGGRSWYAANRDVATVFAYLIGRFDREVESVDAGQLDDWSYAVRPVRGQSTGYSCHASATAIDINALRHPRGSHGTFSMKTKTAVRRILADINRDDQIVRWGEDFSATIDGMHFEIVAGERAVRQAAERIRALQEDDVTPEDRNQIAELAAKKVLAGLRDLLLTDRFIPNEKVTPDEQPHADMTFAGCLSNIELNQDQQTRSDGLRHAEIMTALAKLGAAPAKK</sequence>
<evidence type="ECO:0000313" key="3">
    <source>
        <dbReference type="Proteomes" id="UP001197247"/>
    </source>
</evidence>
<dbReference type="Pfam" id="PF13539">
    <property type="entry name" value="Peptidase_M15_4"/>
    <property type="match status" value="1"/>
</dbReference>
<organism evidence="2 3">
    <name type="scientific">Kineosporia corallincola</name>
    <dbReference type="NCBI Taxonomy" id="2835133"/>
    <lineage>
        <taxon>Bacteria</taxon>
        <taxon>Bacillati</taxon>
        <taxon>Actinomycetota</taxon>
        <taxon>Actinomycetes</taxon>
        <taxon>Kineosporiales</taxon>
        <taxon>Kineosporiaceae</taxon>
        <taxon>Kineosporia</taxon>
    </lineage>
</organism>
<reference evidence="2 3" key="1">
    <citation type="submission" date="2021-05" db="EMBL/GenBank/DDBJ databases">
        <title>Kineosporia and Streptomyces sp. nov. two new marine actinobacteria isolated from Coral.</title>
        <authorList>
            <person name="Buangrab K."/>
            <person name="Sutthacheep M."/>
            <person name="Yeemin T."/>
            <person name="Harunari E."/>
            <person name="Igarashi Y."/>
            <person name="Kanchanasin P."/>
            <person name="Tanasupawat S."/>
            <person name="Phongsopitanun W."/>
        </authorList>
    </citation>
    <scope>NUCLEOTIDE SEQUENCE [LARGE SCALE GENOMIC DNA]</scope>
    <source>
        <strain evidence="2 3">J2-2</strain>
    </source>
</reference>
<dbReference type="EMBL" id="JAHBAY010000010">
    <property type="protein sequence ID" value="MBT0771830.1"/>
    <property type="molecule type" value="Genomic_DNA"/>
</dbReference>
<name>A0ABS5TL49_9ACTN</name>
<proteinExistence type="predicted"/>